<dbReference type="EMBL" id="CM007387">
    <property type="protein sequence ID" value="ONK62985.1"/>
    <property type="molecule type" value="Genomic_DNA"/>
</dbReference>
<accession>A0A5P1EAS6</accession>
<sequence length="156" mass="17534">MNSLMTKSFLSYQDLKKEALRDLEAGAPPTSRCRRPLPTTKNLRRFFEERASWRSRCPRSAAPLRPPRRQRAVTNPPQARAPQVLRSQINSLILRVLKSAKSIRDASSPSTAPTPQPPPLPATARDPRRPPPAPPSPTASEATQRLMLEFQDRPQK</sequence>
<dbReference type="Proteomes" id="UP000243459">
    <property type="component" value="Chromosome 7"/>
</dbReference>
<reference evidence="3" key="1">
    <citation type="journal article" date="2017" name="Nat. Commun.">
        <title>The asparagus genome sheds light on the origin and evolution of a young Y chromosome.</title>
        <authorList>
            <person name="Harkess A."/>
            <person name="Zhou J."/>
            <person name="Xu C."/>
            <person name="Bowers J.E."/>
            <person name="Van der Hulst R."/>
            <person name="Ayyampalayam S."/>
            <person name="Mercati F."/>
            <person name="Riccardi P."/>
            <person name="McKain M.R."/>
            <person name="Kakrana A."/>
            <person name="Tang H."/>
            <person name="Ray J."/>
            <person name="Groenendijk J."/>
            <person name="Arikit S."/>
            <person name="Mathioni S.M."/>
            <person name="Nakano M."/>
            <person name="Shan H."/>
            <person name="Telgmann-Rauber A."/>
            <person name="Kanno A."/>
            <person name="Yue Z."/>
            <person name="Chen H."/>
            <person name="Li W."/>
            <person name="Chen Y."/>
            <person name="Xu X."/>
            <person name="Zhang Y."/>
            <person name="Luo S."/>
            <person name="Chen H."/>
            <person name="Gao J."/>
            <person name="Mao Z."/>
            <person name="Pires J.C."/>
            <person name="Luo M."/>
            <person name="Kudrna D."/>
            <person name="Wing R.A."/>
            <person name="Meyers B.C."/>
            <person name="Yi K."/>
            <person name="Kong H."/>
            <person name="Lavrijsen P."/>
            <person name="Sunseri F."/>
            <person name="Falavigna A."/>
            <person name="Ye Y."/>
            <person name="Leebens-Mack J.H."/>
            <person name="Chen G."/>
        </authorList>
    </citation>
    <scope>NUCLEOTIDE SEQUENCE [LARGE SCALE GENOMIC DNA]</scope>
    <source>
        <strain evidence="3">cv. DH0086</strain>
    </source>
</reference>
<name>A0A5P1EAS6_ASPOF</name>
<feature type="compositionally biased region" description="Low complexity" evidence="1">
    <location>
        <begin position="54"/>
        <end position="63"/>
    </location>
</feature>
<feature type="region of interest" description="Disordered" evidence="1">
    <location>
        <begin position="51"/>
        <end position="85"/>
    </location>
</feature>
<keyword evidence="3" id="KW-1185">Reference proteome</keyword>
<proteinExistence type="predicted"/>
<organism evidence="2 3">
    <name type="scientific">Asparagus officinalis</name>
    <name type="common">Garden asparagus</name>
    <dbReference type="NCBI Taxonomy" id="4686"/>
    <lineage>
        <taxon>Eukaryota</taxon>
        <taxon>Viridiplantae</taxon>
        <taxon>Streptophyta</taxon>
        <taxon>Embryophyta</taxon>
        <taxon>Tracheophyta</taxon>
        <taxon>Spermatophyta</taxon>
        <taxon>Magnoliopsida</taxon>
        <taxon>Liliopsida</taxon>
        <taxon>Asparagales</taxon>
        <taxon>Asparagaceae</taxon>
        <taxon>Asparagoideae</taxon>
        <taxon>Asparagus</taxon>
    </lineage>
</organism>
<dbReference type="AlphaFoldDB" id="A0A5P1EAS6"/>
<dbReference type="Gramene" id="ONK62985">
    <property type="protein sequence ID" value="ONK62985"/>
    <property type="gene ID" value="A4U43_C07F10200"/>
</dbReference>
<evidence type="ECO:0000256" key="1">
    <source>
        <dbReference type="SAM" id="MobiDB-lite"/>
    </source>
</evidence>
<protein>
    <submittedName>
        <fullName evidence="2">Uncharacterized protein</fullName>
    </submittedName>
</protein>
<evidence type="ECO:0000313" key="3">
    <source>
        <dbReference type="Proteomes" id="UP000243459"/>
    </source>
</evidence>
<feature type="compositionally biased region" description="Pro residues" evidence="1">
    <location>
        <begin position="112"/>
        <end position="121"/>
    </location>
</feature>
<evidence type="ECO:0000313" key="2">
    <source>
        <dbReference type="EMBL" id="ONK62985.1"/>
    </source>
</evidence>
<gene>
    <name evidence="2" type="ORF">A4U43_C07F10200</name>
</gene>
<feature type="region of interest" description="Disordered" evidence="1">
    <location>
        <begin position="101"/>
        <end position="156"/>
    </location>
</feature>